<evidence type="ECO:0000313" key="3">
    <source>
        <dbReference type="Proteomes" id="UP000558997"/>
    </source>
</evidence>
<dbReference type="SUPFAM" id="SSF53067">
    <property type="entry name" value="Actin-like ATPase domain"/>
    <property type="match status" value="1"/>
</dbReference>
<dbReference type="GO" id="GO:0016301">
    <property type="term" value="F:kinase activity"/>
    <property type="evidence" value="ECO:0007669"/>
    <property type="project" value="UniProtKB-KW"/>
</dbReference>
<dbReference type="SUPFAM" id="SSF46785">
    <property type="entry name" value="Winged helix' DNA-binding domain"/>
    <property type="match status" value="1"/>
</dbReference>
<dbReference type="PROSITE" id="PS01125">
    <property type="entry name" value="ROK"/>
    <property type="match status" value="1"/>
</dbReference>
<dbReference type="RefSeq" id="WP_184832123.1">
    <property type="nucleotide sequence ID" value="NZ_BAAAVN010000015.1"/>
</dbReference>
<dbReference type="Pfam" id="PF13412">
    <property type="entry name" value="HTH_24"/>
    <property type="match status" value="1"/>
</dbReference>
<keyword evidence="2" id="KW-0808">Transferase</keyword>
<protein>
    <submittedName>
        <fullName evidence="2">Putative NBD/HSP70 family sugar kinase</fullName>
    </submittedName>
</protein>
<reference evidence="2 3" key="1">
    <citation type="submission" date="2020-08" db="EMBL/GenBank/DDBJ databases">
        <title>Sequencing the genomes of 1000 actinobacteria strains.</title>
        <authorList>
            <person name="Klenk H.-P."/>
        </authorList>
    </citation>
    <scope>NUCLEOTIDE SEQUENCE [LARGE SCALE GENOMIC DNA]</scope>
    <source>
        <strain evidence="2 3">DSM 17294</strain>
    </source>
</reference>
<dbReference type="Gene3D" id="1.10.10.10">
    <property type="entry name" value="Winged helix-like DNA-binding domain superfamily/Winged helix DNA-binding domain"/>
    <property type="match status" value="1"/>
</dbReference>
<keyword evidence="2" id="KW-0418">Kinase</keyword>
<dbReference type="CDD" id="cd00090">
    <property type="entry name" value="HTH_ARSR"/>
    <property type="match status" value="1"/>
</dbReference>
<dbReference type="PANTHER" id="PTHR18964">
    <property type="entry name" value="ROK (REPRESSOR, ORF, KINASE) FAMILY"/>
    <property type="match status" value="1"/>
</dbReference>
<accession>A0A841DHD7</accession>
<dbReference type="InterPro" id="IPR036388">
    <property type="entry name" value="WH-like_DNA-bd_sf"/>
</dbReference>
<keyword evidence="3" id="KW-1185">Reference proteome</keyword>
<dbReference type="AlphaFoldDB" id="A0A841DHD7"/>
<gene>
    <name evidence="2" type="ORF">HDA44_001274</name>
</gene>
<comment type="similarity">
    <text evidence="1">Belongs to the ROK (NagC/XylR) family.</text>
</comment>
<dbReference type="Proteomes" id="UP000558997">
    <property type="component" value="Unassembled WGS sequence"/>
</dbReference>
<dbReference type="Pfam" id="PF00480">
    <property type="entry name" value="ROK"/>
    <property type="match status" value="1"/>
</dbReference>
<dbReference type="InterPro" id="IPR049874">
    <property type="entry name" value="ROK_cs"/>
</dbReference>
<organism evidence="2 3">
    <name type="scientific">Kribbella solani</name>
    <dbReference type="NCBI Taxonomy" id="236067"/>
    <lineage>
        <taxon>Bacteria</taxon>
        <taxon>Bacillati</taxon>
        <taxon>Actinomycetota</taxon>
        <taxon>Actinomycetes</taxon>
        <taxon>Propionibacteriales</taxon>
        <taxon>Kribbellaceae</taxon>
        <taxon>Kribbella</taxon>
    </lineage>
</organism>
<dbReference type="PANTHER" id="PTHR18964:SF149">
    <property type="entry name" value="BIFUNCTIONAL UDP-N-ACETYLGLUCOSAMINE 2-EPIMERASE_N-ACETYLMANNOSAMINE KINASE"/>
    <property type="match status" value="1"/>
</dbReference>
<evidence type="ECO:0000313" key="2">
    <source>
        <dbReference type="EMBL" id="MBB5977933.1"/>
    </source>
</evidence>
<dbReference type="EMBL" id="JACHNF010000001">
    <property type="protein sequence ID" value="MBB5977933.1"/>
    <property type="molecule type" value="Genomic_DNA"/>
</dbReference>
<dbReference type="InterPro" id="IPR036390">
    <property type="entry name" value="WH_DNA-bd_sf"/>
</dbReference>
<name>A0A841DHD7_9ACTN</name>
<proteinExistence type="inferred from homology"/>
<sequence>METVGAILDLIRSGGTVSRTELIEQTGLTGASITKIVRQLLDDGLVVETGSGDSTGGKRPTLLQLNPAARVAIGVSLDEDRVTYLAVNLGGQVVARSSSKGTGSRKPSEVAPRMGEEIAAFVESLELDAVVGIGVGIPGRRDTAWFDATAWEHRALEDALMQATGRKVMVENDSTCAAIGEYWVGRMASTDDFATVYMASGFGFGLMIQGQTYRGSAANAGELGHVLVDSHGEPCICGRRGCLHAMGGMVRIVQLALLDEDLATELRLRGTARTTHADFDRIARAAVKGDDRAGALIRQSARYLASAVVSVNNVLDLDQLILAGPGFSLVGEIYAEAVSERLSQDSWSRTATTVRVGLSGLGNDVAAIGAATLVMHSELTLQNRPRRNRD</sequence>
<dbReference type="InterPro" id="IPR011991">
    <property type="entry name" value="ArsR-like_HTH"/>
</dbReference>
<evidence type="ECO:0000256" key="1">
    <source>
        <dbReference type="ARBA" id="ARBA00006479"/>
    </source>
</evidence>
<dbReference type="InterPro" id="IPR000600">
    <property type="entry name" value="ROK"/>
</dbReference>
<comment type="caution">
    <text evidence="2">The sequence shown here is derived from an EMBL/GenBank/DDBJ whole genome shotgun (WGS) entry which is preliminary data.</text>
</comment>
<dbReference type="InterPro" id="IPR043129">
    <property type="entry name" value="ATPase_NBD"/>
</dbReference>
<dbReference type="Gene3D" id="3.30.420.40">
    <property type="match status" value="2"/>
</dbReference>